<gene>
    <name evidence="3" type="ORF">K432DRAFT_396643</name>
</gene>
<dbReference type="InterPro" id="IPR000719">
    <property type="entry name" value="Prot_kinase_dom"/>
</dbReference>
<dbReference type="Pfam" id="PF00069">
    <property type="entry name" value="Pkinase"/>
    <property type="match status" value="1"/>
</dbReference>
<feature type="region of interest" description="Disordered" evidence="1">
    <location>
        <begin position="1"/>
        <end position="34"/>
    </location>
</feature>
<evidence type="ECO:0000256" key="1">
    <source>
        <dbReference type="SAM" id="MobiDB-lite"/>
    </source>
</evidence>
<dbReference type="Gene3D" id="3.30.200.20">
    <property type="entry name" value="Phosphorylase Kinase, domain 1"/>
    <property type="match status" value="1"/>
</dbReference>
<evidence type="ECO:0000313" key="4">
    <source>
        <dbReference type="Proteomes" id="UP000250266"/>
    </source>
</evidence>
<dbReference type="AlphaFoldDB" id="A0A8E2E2P9"/>
<protein>
    <recommendedName>
        <fullName evidence="2">Protein kinase domain-containing protein</fullName>
    </recommendedName>
</protein>
<dbReference type="GO" id="GO:0004672">
    <property type="term" value="F:protein kinase activity"/>
    <property type="evidence" value="ECO:0007669"/>
    <property type="project" value="InterPro"/>
</dbReference>
<dbReference type="GO" id="GO:0005524">
    <property type="term" value="F:ATP binding"/>
    <property type="evidence" value="ECO:0007669"/>
    <property type="project" value="InterPro"/>
</dbReference>
<keyword evidence="4" id="KW-1185">Reference proteome</keyword>
<accession>A0A8E2E2P9</accession>
<feature type="domain" description="Protein kinase" evidence="2">
    <location>
        <begin position="57"/>
        <end position="263"/>
    </location>
</feature>
<dbReference type="PROSITE" id="PS50011">
    <property type="entry name" value="PROTEIN_KINASE_DOM"/>
    <property type="match status" value="1"/>
</dbReference>
<evidence type="ECO:0000259" key="2">
    <source>
        <dbReference type="PROSITE" id="PS50011"/>
    </source>
</evidence>
<dbReference type="PANTHER" id="PTHR24362">
    <property type="entry name" value="SERINE/THREONINE-PROTEIN KINASE NEK"/>
    <property type="match status" value="1"/>
</dbReference>
<dbReference type="EMBL" id="KV745234">
    <property type="protein sequence ID" value="OCK76194.1"/>
    <property type="molecule type" value="Genomic_DNA"/>
</dbReference>
<sequence length="263" mass="29637">MDSDNTDTKRQTQLIGPSDAPIIPEGGYKSSGLLAPPNNVTRTAHRSQLPTLHERQNDTSLWMLDGNKYQVAYGIRSSRSAQYIAVVYSVPITKELYDVRTVTGDNTQKLRAQLRQIDHPSFIQIRQVFESKAKLYIVCEHAECSLKEVVFSPVYPSEIQLASIMSQVLDGILYMASLEFVHSELSYEKLILSKDGDVRIGTKSADQNRDIRALGSILFSLMEKTQPERDGNFTSSLSNNWSRDIIEFLNVTRLASPLELHDI</sequence>
<dbReference type="PANTHER" id="PTHR24362:SF309">
    <property type="entry name" value="PROTEIN KINASE DOMAIN-CONTAINING PROTEIN"/>
    <property type="match status" value="1"/>
</dbReference>
<evidence type="ECO:0000313" key="3">
    <source>
        <dbReference type="EMBL" id="OCK76194.1"/>
    </source>
</evidence>
<proteinExistence type="predicted"/>
<dbReference type="Gene3D" id="1.10.510.10">
    <property type="entry name" value="Transferase(Phosphotransferase) domain 1"/>
    <property type="match status" value="1"/>
</dbReference>
<dbReference type="InterPro" id="IPR011009">
    <property type="entry name" value="Kinase-like_dom_sf"/>
</dbReference>
<dbReference type="SUPFAM" id="SSF56112">
    <property type="entry name" value="Protein kinase-like (PK-like)"/>
    <property type="match status" value="1"/>
</dbReference>
<dbReference type="Proteomes" id="UP000250266">
    <property type="component" value="Unassembled WGS sequence"/>
</dbReference>
<feature type="compositionally biased region" description="Basic and acidic residues" evidence="1">
    <location>
        <begin position="1"/>
        <end position="10"/>
    </location>
</feature>
<organism evidence="3 4">
    <name type="scientific">Lepidopterella palustris CBS 459.81</name>
    <dbReference type="NCBI Taxonomy" id="1314670"/>
    <lineage>
        <taxon>Eukaryota</taxon>
        <taxon>Fungi</taxon>
        <taxon>Dikarya</taxon>
        <taxon>Ascomycota</taxon>
        <taxon>Pezizomycotina</taxon>
        <taxon>Dothideomycetes</taxon>
        <taxon>Pleosporomycetidae</taxon>
        <taxon>Mytilinidiales</taxon>
        <taxon>Argynnaceae</taxon>
        <taxon>Lepidopterella</taxon>
    </lineage>
</organism>
<reference evidence="3 4" key="1">
    <citation type="journal article" date="2016" name="Nat. Commun.">
        <title>Ectomycorrhizal ecology is imprinted in the genome of the dominant symbiotic fungus Cenococcum geophilum.</title>
        <authorList>
            <consortium name="DOE Joint Genome Institute"/>
            <person name="Peter M."/>
            <person name="Kohler A."/>
            <person name="Ohm R.A."/>
            <person name="Kuo A."/>
            <person name="Krutzmann J."/>
            <person name="Morin E."/>
            <person name="Arend M."/>
            <person name="Barry K.W."/>
            <person name="Binder M."/>
            <person name="Choi C."/>
            <person name="Clum A."/>
            <person name="Copeland A."/>
            <person name="Grisel N."/>
            <person name="Haridas S."/>
            <person name="Kipfer T."/>
            <person name="LaButti K."/>
            <person name="Lindquist E."/>
            <person name="Lipzen A."/>
            <person name="Maire R."/>
            <person name="Meier B."/>
            <person name="Mihaltcheva S."/>
            <person name="Molinier V."/>
            <person name="Murat C."/>
            <person name="Poggeler S."/>
            <person name="Quandt C.A."/>
            <person name="Sperisen C."/>
            <person name="Tritt A."/>
            <person name="Tisserant E."/>
            <person name="Crous P.W."/>
            <person name="Henrissat B."/>
            <person name="Nehls U."/>
            <person name="Egli S."/>
            <person name="Spatafora J.W."/>
            <person name="Grigoriev I.V."/>
            <person name="Martin F.M."/>
        </authorList>
    </citation>
    <scope>NUCLEOTIDE SEQUENCE [LARGE SCALE GENOMIC DNA]</scope>
    <source>
        <strain evidence="3 4">CBS 459.81</strain>
    </source>
</reference>
<name>A0A8E2E2P9_9PEZI</name>
<dbReference type="OrthoDB" id="4062651at2759"/>